<organism evidence="1 2">
    <name type="scientific">Pseudomonas duriflava</name>
    <dbReference type="NCBI Taxonomy" id="459528"/>
    <lineage>
        <taxon>Bacteria</taxon>
        <taxon>Pseudomonadati</taxon>
        <taxon>Pseudomonadota</taxon>
        <taxon>Gammaproteobacteria</taxon>
        <taxon>Pseudomonadales</taxon>
        <taxon>Pseudomonadaceae</taxon>
        <taxon>Pseudomonas</taxon>
    </lineage>
</organism>
<protein>
    <submittedName>
        <fullName evidence="1">Uncharacterized protein</fullName>
    </submittedName>
</protein>
<dbReference type="Proteomes" id="UP000316905">
    <property type="component" value="Unassembled WGS sequence"/>
</dbReference>
<comment type="caution">
    <text evidence="1">The sequence shown here is derived from an EMBL/GenBank/DDBJ whole genome shotgun (WGS) entry which is preliminary data.</text>
</comment>
<dbReference type="EMBL" id="VLKY01000011">
    <property type="protein sequence ID" value="TWI52548.1"/>
    <property type="molecule type" value="Genomic_DNA"/>
</dbReference>
<dbReference type="AlphaFoldDB" id="A0A562Q765"/>
<sequence length="65" mass="7024">MLVVFIASNSMGFIESAVSLDFVGKLFSLGAHANLHQSYRRVLLLPDLFRVVGAAQHSEPPVAAQ</sequence>
<evidence type="ECO:0000313" key="1">
    <source>
        <dbReference type="EMBL" id="TWI52548.1"/>
    </source>
</evidence>
<evidence type="ECO:0000313" key="2">
    <source>
        <dbReference type="Proteomes" id="UP000316905"/>
    </source>
</evidence>
<dbReference type="RefSeq" id="WP_145143847.1">
    <property type="nucleotide sequence ID" value="NZ_VLKY01000011.1"/>
</dbReference>
<keyword evidence="2" id="KW-1185">Reference proteome</keyword>
<gene>
    <name evidence="1" type="ORF">IQ22_03318</name>
</gene>
<name>A0A562Q765_9PSED</name>
<accession>A0A562Q765</accession>
<reference evidence="1 2" key="1">
    <citation type="journal article" date="2015" name="Stand. Genomic Sci.">
        <title>Genomic Encyclopedia of Bacterial and Archaeal Type Strains, Phase III: the genomes of soil and plant-associated and newly described type strains.</title>
        <authorList>
            <person name="Whitman W.B."/>
            <person name="Woyke T."/>
            <person name="Klenk H.P."/>
            <person name="Zhou Y."/>
            <person name="Lilburn T.G."/>
            <person name="Beck B.J."/>
            <person name="De Vos P."/>
            <person name="Vandamme P."/>
            <person name="Eisen J.A."/>
            <person name="Garrity G."/>
            <person name="Hugenholtz P."/>
            <person name="Kyrpides N.C."/>
        </authorList>
    </citation>
    <scope>NUCLEOTIDE SEQUENCE [LARGE SCALE GENOMIC DNA]</scope>
    <source>
        <strain evidence="1 2">CGMCC 1.6858</strain>
    </source>
</reference>
<proteinExistence type="predicted"/>